<dbReference type="AlphaFoldDB" id="A0A5C8KKW8"/>
<dbReference type="EMBL" id="VRTS01000008">
    <property type="protein sequence ID" value="TXK60713.1"/>
    <property type="molecule type" value="Genomic_DNA"/>
</dbReference>
<feature type="compositionally biased region" description="Low complexity" evidence="1">
    <location>
        <begin position="495"/>
        <end position="530"/>
    </location>
</feature>
<dbReference type="Gene3D" id="3.40.630.10">
    <property type="entry name" value="Zn peptidases"/>
    <property type="match status" value="1"/>
</dbReference>
<feature type="region of interest" description="Disordered" evidence="1">
    <location>
        <begin position="495"/>
        <end position="537"/>
    </location>
</feature>
<evidence type="ECO:0000259" key="2">
    <source>
        <dbReference type="Pfam" id="PF04389"/>
    </source>
</evidence>
<proteinExistence type="predicted"/>
<dbReference type="SUPFAM" id="SSF52025">
    <property type="entry name" value="PA domain"/>
    <property type="match status" value="1"/>
</dbReference>
<feature type="domain" description="Peptidase M28" evidence="2">
    <location>
        <begin position="320"/>
        <end position="494"/>
    </location>
</feature>
<dbReference type="CDD" id="cd04820">
    <property type="entry name" value="PA_M28_1_1"/>
    <property type="match status" value="1"/>
</dbReference>
<dbReference type="GO" id="GO:0006508">
    <property type="term" value="P:proteolysis"/>
    <property type="evidence" value="ECO:0007669"/>
    <property type="project" value="InterPro"/>
</dbReference>
<sequence>MAVFALLQPGTAMPIPTRSIRSAALLLAACALFAGCGVQPLSASPGSTHDDADAARRIEADLRFLADDLLEGRQAGTRGYDLAARYVEARFRAMGLEPGGDAGSYLRAVPMVQGLRIPDGAELVLEHDGQRLEFAFERDFLPAIGFDVQRSRVSAPVVFVGYGVHAPEFGYDDFAGIEVEGKIALMFNGAPARFPNDPRAFHSSGREKLAALAARGAVGAVMLSDPEREERAPWARGARNWLTPGMRLLDEEGRPIDTFPELQVTAAASLETARALLAQAPGGAAAVFKDLEAGTLQPFELPGTLTLAQRSVLEPVTSHNVVAMLPGTDPELRLEHVVFSAHLDHVGIGAPVDGDRIYNGAYDNALGTAIMLEAARMSRDTARPRRTLVFVALTAEEKGLLGAHHFARQPGLEGRLVANLNMDMPLMFSAQDDVVPYGIEHSSLRGPTERAAARLGVQLSPDPMPEEVVFVRSDQYAFVRQGIPALYLDAGIQASEPASTPRPRPASSCATTTTSRPTRPTCRSTTPPRCGWRGSTS</sequence>
<keyword evidence="4" id="KW-1185">Reference proteome</keyword>
<organism evidence="3 4">
    <name type="scientific">Alkalisalibacterium limincola</name>
    <dbReference type="NCBI Taxonomy" id="2699169"/>
    <lineage>
        <taxon>Bacteria</taxon>
        <taxon>Pseudomonadati</taxon>
        <taxon>Pseudomonadota</taxon>
        <taxon>Gammaproteobacteria</taxon>
        <taxon>Lysobacterales</taxon>
        <taxon>Lysobacteraceae</taxon>
        <taxon>Alkalisalibacterium</taxon>
    </lineage>
</organism>
<dbReference type="InterPro" id="IPR046450">
    <property type="entry name" value="PA_dom_sf"/>
</dbReference>
<dbReference type="SUPFAM" id="SSF53187">
    <property type="entry name" value="Zn-dependent exopeptidases"/>
    <property type="match status" value="1"/>
</dbReference>
<dbReference type="PANTHER" id="PTHR12147:SF26">
    <property type="entry name" value="PEPTIDASE M28 DOMAIN-CONTAINING PROTEIN"/>
    <property type="match status" value="1"/>
</dbReference>
<dbReference type="PANTHER" id="PTHR12147">
    <property type="entry name" value="METALLOPEPTIDASE M28 FAMILY MEMBER"/>
    <property type="match status" value="1"/>
</dbReference>
<evidence type="ECO:0000313" key="3">
    <source>
        <dbReference type="EMBL" id="TXK60713.1"/>
    </source>
</evidence>
<evidence type="ECO:0000256" key="1">
    <source>
        <dbReference type="SAM" id="MobiDB-lite"/>
    </source>
</evidence>
<dbReference type="Proteomes" id="UP000321248">
    <property type="component" value="Unassembled WGS sequence"/>
</dbReference>
<protein>
    <submittedName>
        <fullName evidence="3">M20/M25/M40 family metallo-hydrolase</fullName>
    </submittedName>
</protein>
<dbReference type="OrthoDB" id="9778250at2"/>
<reference evidence="3 4" key="1">
    <citation type="submission" date="2019-08" db="EMBL/GenBank/DDBJ databases">
        <authorList>
            <person name="Karlyshev A.V."/>
        </authorList>
    </citation>
    <scope>NUCLEOTIDE SEQUENCE [LARGE SCALE GENOMIC DNA]</scope>
    <source>
        <strain evidence="3 4">Alg18-2.2</strain>
    </source>
</reference>
<accession>A0A5C8KKW8</accession>
<dbReference type="InterPro" id="IPR007484">
    <property type="entry name" value="Peptidase_M28"/>
</dbReference>
<dbReference type="InterPro" id="IPR045175">
    <property type="entry name" value="M28_fam"/>
</dbReference>
<name>A0A5C8KKW8_9GAMM</name>
<dbReference type="GO" id="GO:0008235">
    <property type="term" value="F:metalloexopeptidase activity"/>
    <property type="evidence" value="ECO:0007669"/>
    <property type="project" value="InterPro"/>
</dbReference>
<evidence type="ECO:0000313" key="4">
    <source>
        <dbReference type="Proteomes" id="UP000321248"/>
    </source>
</evidence>
<dbReference type="Pfam" id="PF04389">
    <property type="entry name" value="Peptidase_M28"/>
    <property type="match status" value="1"/>
</dbReference>
<comment type="caution">
    <text evidence="3">The sequence shown here is derived from an EMBL/GenBank/DDBJ whole genome shotgun (WGS) entry which is preliminary data.</text>
</comment>
<dbReference type="Gene3D" id="3.50.30.30">
    <property type="match status" value="1"/>
</dbReference>
<gene>
    <name evidence="3" type="ORF">FU658_11220</name>
</gene>